<dbReference type="Pfam" id="PF13361">
    <property type="entry name" value="UvrD_C"/>
    <property type="match status" value="1"/>
</dbReference>
<dbReference type="Pfam" id="PF00580">
    <property type="entry name" value="UvrD-helicase"/>
    <property type="match status" value="1"/>
</dbReference>
<dbReference type="PATRIC" id="fig|1286171.3.peg.878"/>
<keyword evidence="2 11" id="KW-0547">Nucleotide-binding</keyword>
<dbReference type="GO" id="GO:0005829">
    <property type="term" value="C:cytosol"/>
    <property type="evidence" value="ECO:0007669"/>
    <property type="project" value="TreeGrafter"/>
</dbReference>
<evidence type="ECO:0000256" key="7">
    <source>
        <dbReference type="ARBA" id="ARBA00023235"/>
    </source>
</evidence>
<feature type="domain" description="UvrD-like helicase C-terminal" evidence="13">
    <location>
        <begin position="278"/>
        <end position="544"/>
    </location>
</feature>
<dbReference type="RefSeq" id="WP_025435242.1">
    <property type="nucleotide sequence ID" value="NZ_CP007452.1"/>
</dbReference>
<dbReference type="STRING" id="1286171.EAL2_c09280"/>
<feature type="domain" description="UvrD-like helicase ATP-binding" evidence="12">
    <location>
        <begin position="4"/>
        <end position="277"/>
    </location>
</feature>
<name>W8TJ56_PEPAC</name>
<protein>
    <recommendedName>
        <fullName evidence="9">DNA 3'-5' helicase</fullName>
        <ecNumber evidence="9">5.6.2.4</ecNumber>
    </recommendedName>
</protein>
<evidence type="ECO:0000313" key="14">
    <source>
        <dbReference type="EMBL" id="AHM56227.1"/>
    </source>
</evidence>
<dbReference type="GO" id="GO:0003677">
    <property type="term" value="F:DNA binding"/>
    <property type="evidence" value="ECO:0007669"/>
    <property type="project" value="UniProtKB-KW"/>
</dbReference>
<dbReference type="GO" id="GO:0043138">
    <property type="term" value="F:3'-5' DNA helicase activity"/>
    <property type="evidence" value="ECO:0007669"/>
    <property type="project" value="UniProtKB-EC"/>
</dbReference>
<dbReference type="GO" id="GO:0016887">
    <property type="term" value="F:ATP hydrolysis activity"/>
    <property type="evidence" value="ECO:0007669"/>
    <property type="project" value="RHEA"/>
</dbReference>
<dbReference type="InterPro" id="IPR013986">
    <property type="entry name" value="DExx_box_DNA_helicase_dom_sf"/>
</dbReference>
<dbReference type="PANTHER" id="PTHR11070:SF2">
    <property type="entry name" value="ATP-DEPENDENT DNA HELICASE SRS2"/>
    <property type="match status" value="1"/>
</dbReference>
<reference evidence="14 15" key="1">
    <citation type="journal article" date="2014" name="Genome Announc.">
        <title>Complete Genome Sequence of Amino Acid-Utilizing Eubacterium acidaminophilum al-2 (DSM 3953).</title>
        <authorList>
            <person name="Poehlein A."/>
            <person name="Andreesen J.R."/>
            <person name="Daniel R."/>
        </authorList>
    </citation>
    <scope>NUCLEOTIDE SEQUENCE [LARGE SCALE GENOMIC DNA]</scope>
    <source>
        <strain evidence="14 15">DSM 3953</strain>
    </source>
</reference>
<dbReference type="GO" id="GO:0000725">
    <property type="term" value="P:recombinational repair"/>
    <property type="evidence" value="ECO:0007669"/>
    <property type="project" value="TreeGrafter"/>
</dbReference>
<dbReference type="InterPro" id="IPR014017">
    <property type="entry name" value="DNA_helicase_UvrD-like_C"/>
</dbReference>
<dbReference type="InterPro" id="IPR027417">
    <property type="entry name" value="P-loop_NTPase"/>
</dbReference>
<comment type="catalytic activity">
    <reaction evidence="10">
        <text>ATP + H2O = ADP + phosphate + H(+)</text>
        <dbReference type="Rhea" id="RHEA:13065"/>
        <dbReference type="ChEBI" id="CHEBI:15377"/>
        <dbReference type="ChEBI" id="CHEBI:15378"/>
        <dbReference type="ChEBI" id="CHEBI:30616"/>
        <dbReference type="ChEBI" id="CHEBI:43474"/>
        <dbReference type="ChEBI" id="CHEBI:456216"/>
        <dbReference type="EC" id="5.6.2.4"/>
    </reaction>
</comment>
<keyword evidence="4 11" id="KW-0347">Helicase</keyword>
<evidence type="ECO:0000256" key="10">
    <source>
        <dbReference type="ARBA" id="ARBA00048988"/>
    </source>
</evidence>
<evidence type="ECO:0000256" key="1">
    <source>
        <dbReference type="ARBA" id="ARBA00009922"/>
    </source>
</evidence>
<evidence type="ECO:0000259" key="13">
    <source>
        <dbReference type="PROSITE" id="PS51217"/>
    </source>
</evidence>
<dbReference type="KEGG" id="eac:EAL2_c09280"/>
<feature type="binding site" evidence="11">
    <location>
        <begin position="25"/>
        <end position="32"/>
    </location>
    <ligand>
        <name>ATP</name>
        <dbReference type="ChEBI" id="CHEBI:30616"/>
    </ligand>
</feature>
<dbReference type="CDD" id="cd17932">
    <property type="entry name" value="DEXQc_UvrD"/>
    <property type="match status" value="1"/>
</dbReference>
<dbReference type="InterPro" id="IPR014016">
    <property type="entry name" value="UvrD-like_ATP-bd"/>
</dbReference>
<keyword evidence="6" id="KW-0238">DNA-binding</keyword>
<evidence type="ECO:0000256" key="2">
    <source>
        <dbReference type="ARBA" id="ARBA00022741"/>
    </source>
</evidence>
<evidence type="ECO:0000259" key="12">
    <source>
        <dbReference type="PROSITE" id="PS51198"/>
    </source>
</evidence>
<evidence type="ECO:0000256" key="4">
    <source>
        <dbReference type="ARBA" id="ARBA00022806"/>
    </source>
</evidence>
<evidence type="ECO:0000256" key="3">
    <source>
        <dbReference type="ARBA" id="ARBA00022801"/>
    </source>
</evidence>
<dbReference type="HOGENOM" id="CLU_004585_5_2_9"/>
<organism evidence="14 15">
    <name type="scientific">Peptoclostridium acidaminophilum DSM 3953</name>
    <dbReference type="NCBI Taxonomy" id="1286171"/>
    <lineage>
        <taxon>Bacteria</taxon>
        <taxon>Bacillati</taxon>
        <taxon>Bacillota</taxon>
        <taxon>Clostridia</taxon>
        <taxon>Peptostreptococcales</taxon>
        <taxon>Peptoclostridiaceae</taxon>
        <taxon>Peptoclostridium</taxon>
    </lineage>
</organism>
<keyword evidence="3 11" id="KW-0378">Hydrolase</keyword>
<accession>W8TJ56</accession>
<evidence type="ECO:0000256" key="8">
    <source>
        <dbReference type="ARBA" id="ARBA00034617"/>
    </source>
</evidence>
<keyword evidence="5 11" id="KW-0067">ATP-binding</keyword>
<evidence type="ECO:0000256" key="6">
    <source>
        <dbReference type="ARBA" id="ARBA00023125"/>
    </source>
</evidence>
<dbReference type="GO" id="GO:0033202">
    <property type="term" value="C:DNA helicase complex"/>
    <property type="evidence" value="ECO:0007669"/>
    <property type="project" value="TreeGrafter"/>
</dbReference>
<comment type="catalytic activity">
    <reaction evidence="8">
        <text>Couples ATP hydrolysis with the unwinding of duplex DNA by translocating in the 3'-5' direction.</text>
        <dbReference type="EC" id="5.6.2.4"/>
    </reaction>
</comment>
<keyword evidence="15" id="KW-1185">Reference proteome</keyword>
<evidence type="ECO:0000256" key="5">
    <source>
        <dbReference type="ARBA" id="ARBA00022840"/>
    </source>
</evidence>
<evidence type="ECO:0000256" key="9">
    <source>
        <dbReference type="ARBA" id="ARBA00034808"/>
    </source>
</evidence>
<sequence>MKAVILDENQKKASEHFSGACIVVAGPGSGKTRVIAARIIRLIEKAIEPETIVAISFTRASALEMKNRCISMCPKSRRVNFGTFHSVFFKILRSFRGFTYESLLDEDEKRRVIRRLMATHCVENAQDEELLESIITEMSYMKNDMLALADYKPQNMSASDFKRVCNSYENYKASMGKIDFDDMLILTHKLLLEMPGALESIKSSFRYILVDEFQDINRVQLEVLKLIAGKSGNIFAVGDDDQSIYSFRGANPEFMDEFENFFTQSKKIILDINYRSCKEIIDASNRVIMHNSERNDKRMKNSRSESGCVNVIAPKDSQEEAQTISKDILSSIKAYSMRYCDFAVIYRTNTQSRALVDVFMDYNIPFSIADRVVSVYDHWAARDVISYLKIACGAGKTEDYARIVNRPFRYISREAVSGAKGSGDFIAALKNNSNLNMLQIKALESLERDFTMISRLSPSDAVSYIRTSVEYDRHIISYCNDKGIKCEGIFEVLDEVEESGGSFCTVGEFIKHIDRVKEELLLQKTRKKSHADCVTFTTMHGAKGLEFKRVFIIGAVEGLLPHEKGLDGGILEEERRLFYVALTRAKDSVLITAPKVKYGKPSQESRFLEELLEYHKAGAVAGEYIYHKKFKLGKVLGSDEGIIRVKFEDGIKMLDYVMCLKNRIITAWNKSGQDSGQKK</sequence>
<dbReference type="Gene3D" id="1.10.10.160">
    <property type="match status" value="1"/>
</dbReference>
<dbReference type="Gene3D" id="3.40.50.300">
    <property type="entry name" value="P-loop containing nucleotide triphosphate hydrolases"/>
    <property type="match status" value="2"/>
</dbReference>
<evidence type="ECO:0000313" key="15">
    <source>
        <dbReference type="Proteomes" id="UP000019591"/>
    </source>
</evidence>
<dbReference type="EMBL" id="CP007452">
    <property type="protein sequence ID" value="AHM56227.1"/>
    <property type="molecule type" value="Genomic_DNA"/>
</dbReference>
<dbReference type="PANTHER" id="PTHR11070">
    <property type="entry name" value="UVRD / RECB / PCRA DNA HELICASE FAMILY MEMBER"/>
    <property type="match status" value="1"/>
</dbReference>
<dbReference type="OrthoDB" id="9810135at2"/>
<keyword evidence="7" id="KW-0413">Isomerase</keyword>
<gene>
    <name evidence="14" type="primary">yjcD</name>
    <name evidence="14" type="ORF">EAL2_c09280</name>
</gene>
<dbReference type="eggNOG" id="COG0210">
    <property type="taxonomic scope" value="Bacteria"/>
</dbReference>
<dbReference type="InterPro" id="IPR000212">
    <property type="entry name" value="DNA_helicase_UvrD/REP"/>
</dbReference>
<dbReference type="SUPFAM" id="SSF52540">
    <property type="entry name" value="P-loop containing nucleoside triphosphate hydrolases"/>
    <property type="match status" value="1"/>
</dbReference>
<evidence type="ECO:0000256" key="11">
    <source>
        <dbReference type="PROSITE-ProRule" id="PRU00560"/>
    </source>
</evidence>
<dbReference type="GO" id="GO:0005524">
    <property type="term" value="F:ATP binding"/>
    <property type="evidence" value="ECO:0007669"/>
    <property type="project" value="UniProtKB-UniRule"/>
</dbReference>
<dbReference type="PROSITE" id="PS51217">
    <property type="entry name" value="UVRD_HELICASE_CTER"/>
    <property type="match status" value="1"/>
</dbReference>
<proteinExistence type="inferred from homology"/>
<dbReference type="PROSITE" id="PS51198">
    <property type="entry name" value="UVRD_HELICASE_ATP_BIND"/>
    <property type="match status" value="1"/>
</dbReference>
<dbReference type="Proteomes" id="UP000019591">
    <property type="component" value="Chromosome"/>
</dbReference>
<dbReference type="Gene3D" id="1.10.486.10">
    <property type="entry name" value="PCRA, domain 4"/>
    <property type="match status" value="1"/>
</dbReference>
<dbReference type="AlphaFoldDB" id="W8TJ56"/>
<dbReference type="EC" id="5.6.2.4" evidence="9"/>
<comment type="similarity">
    <text evidence="1">Belongs to the helicase family. UvrD subfamily.</text>
</comment>